<evidence type="ECO:0000256" key="1">
    <source>
        <dbReference type="ARBA" id="ARBA00001974"/>
    </source>
</evidence>
<keyword evidence="3" id="KW-0274">FAD</keyword>
<dbReference type="InterPro" id="IPR050493">
    <property type="entry name" value="FAD-dep_Monooxygenase_BioMet"/>
</dbReference>
<organism evidence="7">
    <name type="scientific">Methyloraptor flagellatus</name>
    <dbReference type="NCBI Taxonomy" id="3162530"/>
    <lineage>
        <taxon>Bacteria</taxon>
        <taxon>Pseudomonadati</taxon>
        <taxon>Pseudomonadota</taxon>
        <taxon>Alphaproteobacteria</taxon>
        <taxon>Hyphomicrobiales</taxon>
        <taxon>Ancalomicrobiaceae</taxon>
        <taxon>Methyloraptor</taxon>
    </lineage>
</organism>
<dbReference type="GO" id="GO:0071949">
    <property type="term" value="F:FAD binding"/>
    <property type="evidence" value="ECO:0007669"/>
    <property type="project" value="InterPro"/>
</dbReference>
<feature type="domain" description="FAD-binding" evidence="6">
    <location>
        <begin position="7"/>
        <end position="351"/>
    </location>
</feature>
<reference evidence="7" key="1">
    <citation type="submission" date="2024-06" db="EMBL/GenBank/DDBJ databases">
        <title>Methylostella associata gen. nov., sp. nov., a novel Ancalomicrobiaceae-affiliated facultatively methylotrophic bacteria that feed on methanotrophs of the genus Methylococcus.</title>
        <authorList>
            <person name="Saltykova V."/>
            <person name="Danilova O.V."/>
            <person name="Oshkin I.Y."/>
            <person name="Belova S.E."/>
            <person name="Pimenov N.V."/>
            <person name="Dedysh S.N."/>
        </authorList>
    </citation>
    <scope>NUCLEOTIDE SEQUENCE</scope>
    <source>
        <strain evidence="7">S20</strain>
    </source>
</reference>
<dbReference type="AlphaFoldDB" id="A0AAU7XCI0"/>
<dbReference type="PRINTS" id="PR00420">
    <property type="entry name" value="RNGMNOXGNASE"/>
</dbReference>
<sequence>MADALPLVIAGAGIGGLTAALALSRAGRRTIVLEQADRLAEVGAGIQLSPNASRILDALDLGLALDRHAVTPDWLKVHSVRAGGEVLRMPLGRGIEQRYGAPYRVIHRADLLDALATAAQTDRNVEIRLGTRLRRAEAAPGRISIEARTPTGPATIEAAALIGADGVRSRVRTHVLGGPLARYSGRTAYRAVVPIGQIPAEHRRSTGLWMGPHGHLVHYPLHGGETFNLVAVIESDWEDDGWSVPATRREVLDAFASWPQAARDLLALPQDWTKWALCGVDPDFAWVGGHVAVLGDAAHAMLPFAAQGGAMAIEDAAVLAAHLADPAADIAMALAAYEAERKPRAKAVVELARTNGRIYHLPDALAFLRDAGMRIAGADRLAARQDWIWRWRPPAETLSKSGGAKSAGGLRRSG</sequence>
<evidence type="ECO:0000256" key="5">
    <source>
        <dbReference type="ARBA" id="ARBA00023033"/>
    </source>
</evidence>
<keyword evidence="5 7" id="KW-0503">Monooxygenase</keyword>
<accession>A0AAU7XCI0</accession>
<gene>
    <name evidence="7" type="ORF">ABS361_04155</name>
</gene>
<dbReference type="RefSeq" id="WP_407050578.1">
    <property type="nucleotide sequence ID" value="NZ_CP158568.1"/>
</dbReference>
<dbReference type="SUPFAM" id="SSF51905">
    <property type="entry name" value="FAD/NAD(P)-binding domain"/>
    <property type="match status" value="1"/>
</dbReference>
<dbReference type="KEGG" id="mflg:ABS361_04155"/>
<dbReference type="Pfam" id="PF01494">
    <property type="entry name" value="FAD_binding_3"/>
    <property type="match status" value="1"/>
</dbReference>
<evidence type="ECO:0000313" key="7">
    <source>
        <dbReference type="EMBL" id="XBY45485.1"/>
    </source>
</evidence>
<evidence type="ECO:0000256" key="3">
    <source>
        <dbReference type="ARBA" id="ARBA00022827"/>
    </source>
</evidence>
<evidence type="ECO:0000256" key="4">
    <source>
        <dbReference type="ARBA" id="ARBA00023002"/>
    </source>
</evidence>
<keyword evidence="2" id="KW-0285">Flavoprotein</keyword>
<evidence type="ECO:0000259" key="6">
    <source>
        <dbReference type="Pfam" id="PF01494"/>
    </source>
</evidence>
<dbReference type="PANTHER" id="PTHR13789">
    <property type="entry name" value="MONOOXYGENASE"/>
    <property type="match status" value="1"/>
</dbReference>
<dbReference type="SUPFAM" id="SSF54373">
    <property type="entry name" value="FAD-linked reductases, C-terminal domain"/>
    <property type="match status" value="1"/>
</dbReference>
<dbReference type="Gene3D" id="3.50.50.60">
    <property type="entry name" value="FAD/NAD(P)-binding domain"/>
    <property type="match status" value="1"/>
</dbReference>
<dbReference type="EMBL" id="CP158568">
    <property type="protein sequence ID" value="XBY45485.1"/>
    <property type="molecule type" value="Genomic_DNA"/>
</dbReference>
<keyword evidence="4" id="KW-0560">Oxidoreductase</keyword>
<protein>
    <submittedName>
        <fullName evidence="7">FAD-dependent monooxygenase</fullName>
    </submittedName>
</protein>
<evidence type="ECO:0000256" key="2">
    <source>
        <dbReference type="ARBA" id="ARBA00022630"/>
    </source>
</evidence>
<comment type="cofactor">
    <cofactor evidence="1">
        <name>FAD</name>
        <dbReference type="ChEBI" id="CHEBI:57692"/>
    </cofactor>
</comment>
<name>A0AAU7XCI0_9HYPH</name>
<dbReference type="InterPro" id="IPR036188">
    <property type="entry name" value="FAD/NAD-bd_sf"/>
</dbReference>
<dbReference type="GO" id="GO:0004497">
    <property type="term" value="F:monooxygenase activity"/>
    <property type="evidence" value="ECO:0007669"/>
    <property type="project" value="UniProtKB-KW"/>
</dbReference>
<dbReference type="InterPro" id="IPR002938">
    <property type="entry name" value="FAD-bd"/>
</dbReference>
<proteinExistence type="predicted"/>
<dbReference type="PANTHER" id="PTHR13789:SF318">
    <property type="entry name" value="GERANYLGERANYL DIPHOSPHATE REDUCTASE"/>
    <property type="match status" value="1"/>
</dbReference>